<dbReference type="PROSITE" id="PS51722">
    <property type="entry name" value="G_TR_2"/>
    <property type="match status" value="1"/>
</dbReference>
<dbReference type="GO" id="GO:0003924">
    <property type="term" value="F:GTPase activity"/>
    <property type="evidence" value="ECO:0007669"/>
    <property type="project" value="InterPro"/>
</dbReference>
<keyword evidence="6" id="KW-0342">GTP-binding</keyword>
<dbReference type="AlphaFoldDB" id="A0A6J6GSW4"/>
<evidence type="ECO:0000256" key="4">
    <source>
        <dbReference type="ARBA" id="ARBA00022741"/>
    </source>
</evidence>
<dbReference type="InterPro" id="IPR009001">
    <property type="entry name" value="Transl_elong_EF1A/Init_IF2_C"/>
</dbReference>
<dbReference type="Gene3D" id="2.40.30.10">
    <property type="entry name" value="Translation factors"/>
    <property type="match status" value="2"/>
</dbReference>
<dbReference type="SUPFAM" id="SSF50447">
    <property type="entry name" value="Translation proteins"/>
    <property type="match status" value="1"/>
</dbReference>
<proteinExistence type="predicted"/>
<dbReference type="SUPFAM" id="SSF50465">
    <property type="entry name" value="EF-Tu/eEF-1alpha/eIF2-gamma C-terminal domain"/>
    <property type="match status" value="1"/>
</dbReference>
<dbReference type="PROSITE" id="PS00301">
    <property type="entry name" value="G_TR_1"/>
    <property type="match status" value="1"/>
</dbReference>
<keyword evidence="5" id="KW-0067">ATP-binding</keyword>
<dbReference type="NCBIfam" id="TIGR02034">
    <property type="entry name" value="CysN"/>
    <property type="match status" value="1"/>
</dbReference>
<keyword evidence="4" id="KW-0547">Nucleotide-binding</keyword>
<dbReference type="InterPro" id="IPR031157">
    <property type="entry name" value="G_TR_CS"/>
</dbReference>
<dbReference type="Pfam" id="PF00009">
    <property type="entry name" value="GTP_EFTU"/>
    <property type="match status" value="1"/>
</dbReference>
<evidence type="ECO:0000256" key="5">
    <source>
        <dbReference type="ARBA" id="ARBA00022840"/>
    </source>
</evidence>
<gene>
    <name evidence="8" type="ORF">UFOPK1808_00985</name>
</gene>
<dbReference type="CDD" id="cd04095">
    <property type="entry name" value="CysN_NoDQ_III"/>
    <property type="match status" value="1"/>
</dbReference>
<dbReference type="Gene3D" id="3.40.50.300">
    <property type="entry name" value="P-loop containing nucleotide triphosphate hydrolases"/>
    <property type="match status" value="1"/>
</dbReference>
<dbReference type="EMBL" id="CAEZUL010000114">
    <property type="protein sequence ID" value="CAB4604206.1"/>
    <property type="molecule type" value="Genomic_DNA"/>
</dbReference>
<dbReference type="GO" id="GO:0004781">
    <property type="term" value="F:sulfate adenylyltransferase (ATP) activity"/>
    <property type="evidence" value="ECO:0007669"/>
    <property type="project" value="UniProtKB-EC"/>
</dbReference>
<dbReference type="GO" id="GO:0005524">
    <property type="term" value="F:ATP binding"/>
    <property type="evidence" value="ECO:0007669"/>
    <property type="project" value="UniProtKB-KW"/>
</dbReference>
<dbReference type="GO" id="GO:0005525">
    <property type="term" value="F:GTP binding"/>
    <property type="evidence" value="ECO:0007669"/>
    <property type="project" value="UniProtKB-KW"/>
</dbReference>
<dbReference type="PANTHER" id="PTHR23115">
    <property type="entry name" value="TRANSLATION FACTOR"/>
    <property type="match status" value="1"/>
</dbReference>
<dbReference type="GO" id="GO:0006790">
    <property type="term" value="P:sulfur compound metabolic process"/>
    <property type="evidence" value="ECO:0007669"/>
    <property type="project" value="InterPro"/>
</dbReference>
<evidence type="ECO:0000259" key="7">
    <source>
        <dbReference type="PROSITE" id="PS51722"/>
    </source>
</evidence>
<dbReference type="InterPro" id="IPR009000">
    <property type="entry name" value="Transl_B-barrel_sf"/>
</dbReference>
<protein>
    <recommendedName>
        <fullName evidence="1">sulfate adenylyltransferase</fullName>
        <ecNumber evidence="1">2.7.7.4</ecNumber>
    </recommendedName>
</protein>
<evidence type="ECO:0000256" key="2">
    <source>
        <dbReference type="ARBA" id="ARBA00022679"/>
    </source>
</evidence>
<keyword evidence="2" id="KW-0808">Transferase</keyword>
<dbReference type="InterPro" id="IPR054696">
    <property type="entry name" value="GTP-eEF1A_C"/>
</dbReference>
<dbReference type="InterPro" id="IPR050100">
    <property type="entry name" value="TRAFAC_GTPase_members"/>
</dbReference>
<accession>A0A6J6GSW4</accession>
<evidence type="ECO:0000313" key="8">
    <source>
        <dbReference type="EMBL" id="CAB4604206.1"/>
    </source>
</evidence>
<dbReference type="Pfam" id="PF22594">
    <property type="entry name" value="GTP-eEF1A_C"/>
    <property type="match status" value="1"/>
</dbReference>
<dbReference type="InterPro" id="IPR000795">
    <property type="entry name" value="T_Tr_GTP-bd_dom"/>
</dbReference>
<dbReference type="EC" id="2.7.7.4" evidence="1"/>
<feature type="domain" description="Tr-type G" evidence="7">
    <location>
        <begin position="9"/>
        <end position="222"/>
    </location>
</feature>
<reference evidence="8" key="1">
    <citation type="submission" date="2020-05" db="EMBL/GenBank/DDBJ databases">
        <authorList>
            <person name="Chiriac C."/>
            <person name="Salcher M."/>
            <person name="Ghai R."/>
            <person name="Kavagutti S V."/>
        </authorList>
    </citation>
    <scope>NUCLEOTIDE SEQUENCE</scope>
</reference>
<organism evidence="8">
    <name type="scientific">freshwater metagenome</name>
    <dbReference type="NCBI Taxonomy" id="449393"/>
    <lineage>
        <taxon>unclassified sequences</taxon>
        <taxon>metagenomes</taxon>
        <taxon>ecological metagenomes</taxon>
    </lineage>
</organism>
<name>A0A6J6GSW4_9ZZZZ</name>
<evidence type="ECO:0000256" key="6">
    <source>
        <dbReference type="ARBA" id="ARBA00023134"/>
    </source>
</evidence>
<sequence>MSAISTASNTQVRIATIGSVDDGKSTLIGRLLHDSKGIFEDQLNAVSKASRRYGDGSFNLALLTDGLRAEREQGITIDVAYRYFATPKRSFVLADTPGHAQFTRNMVTGASVSDIAIVLVDARHGVVEQTRRHVSIAALLGVSHLVLAVNKMDLVNWDESAFDTIVTDVAGILTTLGSSVPIHPIPISATGGQNVVDRGDETPWYNGPSVLDLLETLDINPVATIEARLAVQWTLREHGGSDYRGYAGRLEGGAIRIGDSVTVHPQGYASSVIGLSRAGTPTDLAVPGDAIAIELADDLDVGKGNVIVVNGTHQPVDATGIVADVCWFTDTELTVGDAMIVRHASGEVSARVAAITHRLDLDTLENTPTDRLVLNDIGRIELALASPLVVDEYSVNRAGGSAIAIDSVTNATIGALMIRSAY</sequence>
<evidence type="ECO:0000256" key="3">
    <source>
        <dbReference type="ARBA" id="ARBA00022695"/>
    </source>
</evidence>
<dbReference type="FunFam" id="3.40.50.300:FF:000119">
    <property type="entry name" value="Sulfate adenylyltransferase subunit 1"/>
    <property type="match status" value="1"/>
</dbReference>
<evidence type="ECO:0000256" key="1">
    <source>
        <dbReference type="ARBA" id="ARBA00012391"/>
    </source>
</evidence>
<dbReference type="InterPro" id="IPR011779">
    <property type="entry name" value="SO4_adenylTrfase_lsu"/>
</dbReference>
<dbReference type="SUPFAM" id="SSF52540">
    <property type="entry name" value="P-loop containing nucleoside triphosphate hydrolases"/>
    <property type="match status" value="1"/>
</dbReference>
<dbReference type="InterPro" id="IPR041757">
    <property type="entry name" value="CysN_GTP-bd"/>
</dbReference>
<dbReference type="CDD" id="cd04166">
    <property type="entry name" value="CysN_ATPS"/>
    <property type="match status" value="1"/>
</dbReference>
<keyword evidence="3" id="KW-0548">Nucleotidyltransferase</keyword>
<dbReference type="InterPro" id="IPR027417">
    <property type="entry name" value="P-loop_NTPase"/>
</dbReference>
<dbReference type="PRINTS" id="PR00315">
    <property type="entry name" value="ELONGATNFCT"/>
</dbReference>
<dbReference type="InterPro" id="IPR044139">
    <property type="entry name" value="CysN_NoDQ_III"/>
</dbReference>